<evidence type="ECO:0000259" key="1">
    <source>
        <dbReference type="Pfam" id="PF00561"/>
    </source>
</evidence>
<organism evidence="2 3">
    <name type="scientific">Amycolatopsis minnesotensis</name>
    <dbReference type="NCBI Taxonomy" id="337894"/>
    <lineage>
        <taxon>Bacteria</taxon>
        <taxon>Bacillati</taxon>
        <taxon>Actinomycetota</taxon>
        <taxon>Actinomycetes</taxon>
        <taxon>Pseudonocardiales</taxon>
        <taxon>Pseudonocardiaceae</taxon>
        <taxon>Amycolatopsis</taxon>
    </lineage>
</organism>
<sequence length="265" mass="28458">MNSDVSTGACVVEDAELHVRQEGDGAPLLLVPGGLGAADSYRALAKRLSTDHTVLTYDRRGHFRSTDDSTGPIPVARHAADARAVIDYFGFGEVTVFGSSAGAVIALDLAARYPETVSALIAHEPPVVGLLPDAEDWFADADAQVELARSGDVLGAFTRFVSTIAGAALPDLRAVRLPNETEWARLFDREILEFYHYLPDIPALRKSWVDVTLAAGEGSRGHFHYAPARALALELGLPFAELPGAHLAPQRNPAQFSDALRRLLP</sequence>
<dbReference type="SUPFAM" id="SSF53474">
    <property type="entry name" value="alpha/beta-Hydrolases"/>
    <property type="match status" value="1"/>
</dbReference>
<feature type="domain" description="AB hydrolase-1" evidence="1">
    <location>
        <begin position="27"/>
        <end position="183"/>
    </location>
</feature>
<proteinExistence type="predicted"/>
<dbReference type="InterPro" id="IPR029058">
    <property type="entry name" value="AB_hydrolase_fold"/>
</dbReference>
<protein>
    <submittedName>
        <fullName evidence="2">Alpha/beta hydrolase</fullName>
    </submittedName>
</protein>
<evidence type="ECO:0000313" key="2">
    <source>
        <dbReference type="EMBL" id="GAA1944312.1"/>
    </source>
</evidence>
<dbReference type="PANTHER" id="PTHR43433">
    <property type="entry name" value="HYDROLASE, ALPHA/BETA FOLD FAMILY PROTEIN"/>
    <property type="match status" value="1"/>
</dbReference>
<dbReference type="PANTHER" id="PTHR43433:SF5">
    <property type="entry name" value="AB HYDROLASE-1 DOMAIN-CONTAINING PROTEIN"/>
    <property type="match status" value="1"/>
</dbReference>
<dbReference type="EMBL" id="BAAANN010000003">
    <property type="protein sequence ID" value="GAA1944312.1"/>
    <property type="molecule type" value="Genomic_DNA"/>
</dbReference>
<accession>A0ABN2Q4T1</accession>
<dbReference type="RefSeq" id="WP_344413898.1">
    <property type="nucleotide sequence ID" value="NZ_BAAANN010000003.1"/>
</dbReference>
<reference evidence="2 3" key="1">
    <citation type="journal article" date="2019" name="Int. J. Syst. Evol. Microbiol.">
        <title>The Global Catalogue of Microorganisms (GCM) 10K type strain sequencing project: providing services to taxonomists for standard genome sequencing and annotation.</title>
        <authorList>
            <consortium name="The Broad Institute Genomics Platform"/>
            <consortium name="The Broad Institute Genome Sequencing Center for Infectious Disease"/>
            <person name="Wu L."/>
            <person name="Ma J."/>
        </authorList>
    </citation>
    <scope>NUCLEOTIDE SEQUENCE [LARGE SCALE GENOMIC DNA]</scope>
    <source>
        <strain evidence="2 3">JCM 14545</strain>
    </source>
</reference>
<evidence type="ECO:0000313" key="3">
    <source>
        <dbReference type="Proteomes" id="UP001501116"/>
    </source>
</evidence>
<dbReference type="Gene3D" id="3.40.50.1820">
    <property type="entry name" value="alpha/beta hydrolase"/>
    <property type="match status" value="1"/>
</dbReference>
<gene>
    <name evidence="2" type="ORF">GCM10009754_10020</name>
</gene>
<dbReference type="InterPro" id="IPR000073">
    <property type="entry name" value="AB_hydrolase_1"/>
</dbReference>
<dbReference type="InterPro" id="IPR050471">
    <property type="entry name" value="AB_hydrolase"/>
</dbReference>
<keyword evidence="2" id="KW-0378">Hydrolase</keyword>
<dbReference type="Proteomes" id="UP001501116">
    <property type="component" value="Unassembled WGS sequence"/>
</dbReference>
<comment type="caution">
    <text evidence="2">The sequence shown here is derived from an EMBL/GenBank/DDBJ whole genome shotgun (WGS) entry which is preliminary data.</text>
</comment>
<name>A0ABN2Q4T1_9PSEU</name>
<keyword evidence="3" id="KW-1185">Reference proteome</keyword>
<dbReference type="GO" id="GO:0016787">
    <property type="term" value="F:hydrolase activity"/>
    <property type="evidence" value="ECO:0007669"/>
    <property type="project" value="UniProtKB-KW"/>
</dbReference>
<dbReference type="Pfam" id="PF00561">
    <property type="entry name" value="Abhydrolase_1"/>
    <property type="match status" value="1"/>
</dbReference>